<feature type="compositionally biased region" description="Low complexity" evidence="1">
    <location>
        <begin position="1"/>
        <end position="24"/>
    </location>
</feature>
<dbReference type="Proteomes" id="UP000324897">
    <property type="component" value="Unassembled WGS sequence"/>
</dbReference>
<protein>
    <submittedName>
        <fullName evidence="2">Uncharacterized protein</fullName>
    </submittedName>
</protein>
<dbReference type="Gramene" id="TVU42785">
    <property type="protein sequence ID" value="TVU42785"/>
    <property type="gene ID" value="EJB05_09207"/>
</dbReference>
<dbReference type="EMBL" id="RWGY01000005">
    <property type="protein sequence ID" value="TVU42785.1"/>
    <property type="molecule type" value="Genomic_DNA"/>
</dbReference>
<evidence type="ECO:0000256" key="1">
    <source>
        <dbReference type="SAM" id="MobiDB-lite"/>
    </source>
</evidence>
<feature type="region of interest" description="Disordered" evidence="1">
    <location>
        <begin position="1"/>
        <end position="81"/>
    </location>
</feature>
<accession>A0A5J9W4C8</accession>
<dbReference type="AlphaFoldDB" id="A0A5J9W4C8"/>
<proteinExistence type="predicted"/>
<evidence type="ECO:0000313" key="3">
    <source>
        <dbReference type="Proteomes" id="UP000324897"/>
    </source>
</evidence>
<comment type="caution">
    <text evidence="2">The sequence shown here is derived from an EMBL/GenBank/DDBJ whole genome shotgun (WGS) entry which is preliminary data.</text>
</comment>
<feature type="compositionally biased region" description="Basic and acidic residues" evidence="1">
    <location>
        <begin position="42"/>
        <end position="75"/>
    </location>
</feature>
<feature type="non-terminal residue" evidence="2">
    <location>
        <position position="1"/>
    </location>
</feature>
<name>A0A5J9W4C8_9POAL</name>
<organism evidence="2 3">
    <name type="scientific">Eragrostis curvula</name>
    <name type="common">weeping love grass</name>
    <dbReference type="NCBI Taxonomy" id="38414"/>
    <lineage>
        <taxon>Eukaryota</taxon>
        <taxon>Viridiplantae</taxon>
        <taxon>Streptophyta</taxon>
        <taxon>Embryophyta</taxon>
        <taxon>Tracheophyta</taxon>
        <taxon>Spermatophyta</taxon>
        <taxon>Magnoliopsida</taxon>
        <taxon>Liliopsida</taxon>
        <taxon>Poales</taxon>
        <taxon>Poaceae</taxon>
        <taxon>PACMAD clade</taxon>
        <taxon>Chloridoideae</taxon>
        <taxon>Eragrostideae</taxon>
        <taxon>Eragrostidinae</taxon>
        <taxon>Eragrostis</taxon>
    </lineage>
</organism>
<sequence>DAAAPAVTASGPAPSLSLSPVSLSGPPPSPNKQRKERKRKKSCPEGEGKKHEVRERGGARGIEIRASEQGERDESGAPALTLVLPPPLRSLAGGTLADDAGSPYGGPALLCLRAAPSFAGGGRARLGVAESGRLIWWAVTAE</sequence>
<reference evidence="2 3" key="1">
    <citation type="journal article" date="2019" name="Sci. Rep.">
        <title>A high-quality genome of Eragrostis curvula grass provides insights into Poaceae evolution and supports new strategies to enhance forage quality.</title>
        <authorList>
            <person name="Carballo J."/>
            <person name="Santos B.A.C.M."/>
            <person name="Zappacosta D."/>
            <person name="Garbus I."/>
            <person name="Selva J.P."/>
            <person name="Gallo C.A."/>
            <person name="Diaz A."/>
            <person name="Albertini E."/>
            <person name="Caccamo M."/>
            <person name="Echenique V."/>
        </authorList>
    </citation>
    <scope>NUCLEOTIDE SEQUENCE [LARGE SCALE GENOMIC DNA]</scope>
    <source>
        <strain evidence="3">cv. Victoria</strain>
        <tissue evidence="2">Leaf</tissue>
    </source>
</reference>
<keyword evidence="3" id="KW-1185">Reference proteome</keyword>
<gene>
    <name evidence="2" type="ORF">EJB05_09207</name>
</gene>
<feature type="compositionally biased region" description="Basic residues" evidence="1">
    <location>
        <begin position="32"/>
        <end position="41"/>
    </location>
</feature>
<evidence type="ECO:0000313" key="2">
    <source>
        <dbReference type="EMBL" id="TVU42785.1"/>
    </source>
</evidence>